<accession>A0A538UAQ4</accession>
<protein>
    <submittedName>
        <fullName evidence="3">Hydrogenase</fullName>
    </submittedName>
</protein>
<dbReference type="InterPro" id="IPR037232">
    <property type="entry name" value="NADH_quin_OxRdtase_su_C/D-like"/>
</dbReference>
<evidence type="ECO:0000313" key="3">
    <source>
        <dbReference type="EMBL" id="TMQ72930.1"/>
    </source>
</evidence>
<dbReference type="Proteomes" id="UP000319771">
    <property type="component" value="Unassembled WGS sequence"/>
</dbReference>
<organism evidence="3 4">
    <name type="scientific">Eiseniibacteriota bacterium</name>
    <dbReference type="NCBI Taxonomy" id="2212470"/>
    <lineage>
        <taxon>Bacteria</taxon>
        <taxon>Candidatus Eiseniibacteriota</taxon>
    </lineage>
</organism>
<comment type="caution">
    <text evidence="3">The sequence shown here is derived from an EMBL/GenBank/DDBJ whole genome shotgun (WGS) entry which is preliminary data.</text>
</comment>
<sequence>MRVGLGLRNRRAVPWPAVPCLAVQEFRRAVIDATGAGGRVVSLFGLPDGPRETRLVAILADDARGELDALSARVSLGYPALTPECPQTHLFEREIAEQCGVVPEGHPWLKPVRRHPPDHLPPGVAPRPFDREAYPFFRIAGDELHEVGVGPVHAGVIEPGHFRFQAHGEEVLFLEIVLGYQHRGVERLLESEPAARGVLIAESIAGDSVIGHVEAWCGALEALARVRKSPRAQAVRGCALELERLASHLGDVGAIAGDIAYAPAAATLGRLRGECLNLLMLLSGNRFGRGLVRPGGVAFDVPDDMAAASVARLERVRAEFDRAADDFFANDSVQGRLDGVGVLTASGCADLGLVGPTARACAVPRDVRTDHPWGVYRYAHIPTATAQAGDASARAVVRQLEIIRSLEFLIEQLPALPRGAPRAALPDRLAPDELTVALVEGWRGEIAHVVVTDATGGIRRWKVTDPSFHNWSALAAAMPGGAISDFPLCNKSFNLSYAGHDL</sequence>
<dbReference type="EMBL" id="VBPB01000088">
    <property type="protein sequence ID" value="TMQ72930.1"/>
    <property type="molecule type" value="Genomic_DNA"/>
</dbReference>
<keyword evidence="1" id="KW-0560">Oxidoreductase</keyword>
<dbReference type="Gene3D" id="1.10.645.10">
    <property type="entry name" value="Cytochrome-c3 Hydrogenase, chain B"/>
    <property type="match status" value="1"/>
</dbReference>
<feature type="domain" description="NADH-quinone oxidoreductase subunit D" evidence="2">
    <location>
        <begin position="431"/>
        <end position="498"/>
    </location>
</feature>
<evidence type="ECO:0000313" key="4">
    <source>
        <dbReference type="Proteomes" id="UP000319771"/>
    </source>
</evidence>
<dbReference type="InterPro" id="IPR052197">
    <property type="entry name" value="ComplexI_49kDa-like"/>
</dbReference>
<dbReference type="PANTHER" id="PTHR43485">
    <property type="entry name" value="HYDROGENASE-4 COMPONENT G"/>
    <property type="match status" value="1"/>
</dbReference>
<dbReference type="InterPro" id="IPR001135">
    <property type="entry name" value="NADH_Q_OxRdtase_suD"/>
</dbReference>
<dbReference type="SUPFAM" id="SSF56762">
    <property type="entry name" value="HydB/Nqo4-like"/>
    <property type="match status" value="1"/>
</dbReference>
<proteinExistence type="predicted"/>
<dbReference type="AlphaFoldDB" id="A0A538UAQ4"/>
<name>A0A538UAQ4_UNCEI</name>
<reference evidence="3 4" key="1">
    <citation type="journal article" date="2019" name="Nat. Microbiol.">
        <title>Mediterranean grassland soil C-N compound turnover is dependent on rainfall and depth, and is mediated by genomically divergent microorganisms.</title>
        <authorList>
            <person name="Diamond S."/>
            <person name="Andeer P.F."/>
            <person name="Li Z."/>
            <person name="Crits-Christoph A."/>
            <person name="Burstein D."/>
            <person name="Anantharaman K."/>
            <person name="Lane K.R."/>
            <person name="Thomas B.C."/>
            <person name="Pan C."/>
            <person name="Northen T.R."/>
            <person name="Banfield J.F."/>
        </authorList>
    </citation>
    <scope>NUCLEOTIDE SEQUENCE [LARGE SCALE GENOMIC DNA]</scope>
    <source>
        <strain evidence="3">WS_11</strain>
    </source>
</reference>
<evidence type="ECO:0000256" key="1">
    <source>
        <dbReference type="ARBA" id="ARBA00023002"/>
    </source>
</evidence>
<dbReference type="GO" id="GO:0051287">
    <property type="term" value="F:NAD binding"/>
    <property type="evidence" value="ECO:0007669"/>
    <property type="project" value="InterPro"/>
</dbReference>
<feature type="domain" description="NADH-quinone oxidoreductase subunit D" evidence="2">
    <location>
        <begin position="269"/>
        <end position="421"/>
    </location>
</feature>
<dbReference type="PANTHER" id="PTHR43485:SF1">
    <property type="entry name" value="FORMATE HYDROGENLYASE SUBUNIT 5-RELATED"/>
    <property type="match status" value="1"/>
</dbReference>
<evidence type="ECO:0000259" key="2">
    <source>
        <dbReference type="Pfam" id="PF00346"/>
    </source>
</evidence>
<dbReference type="Pfam" id="PF00346">
    <property type="entry name" value="Complex1_49kDa"/>
    <property type="match status" value="2"/>
</dbReference>
<dbReference type="GO" id="GO:0016651">
    <property type="term" value="F:oxidoreductase activity, acting on NAD(P)H"/>
    <property type="evidence" value="ECO:0007669"/>
    <property type="project" value="InterPro"/>
</dbReference>
<gene>
    <name evidence="3" type="ORF">E6K81_06090</name>
</gene>
<dbReference type="SUPFAM" id="SSF143243">
    <property type="entry name" value="Nqo5-like"/>
    <property type="match status" value="1"/>
</dbReference>
<dbReference type="InterPro" id="IPR029014">
    <property type="entry name" value="NiFe-Hase_large"/>
</dbReference>
<dbReference type="GO" id="GO:0048038">
    <property type="term" value="F:quinone binding"/>
    <property type="evidence" value="ECO:0007669"/>
    <property type="project" value="InterPro"/>
</dbReference>